<dbReference type="OrthoDB" id="1703270at2759"/>
<keyword evidence="2 4" id="KW-0689">Ribosomal protein</keyword>
<dbReference type="OMA" id="QRPHYRK"/>
<evidence type="ECO:0000313" key="6">
    <source>
        <dbReference type="EMBL" id="KNC52023.1"/>
    </source>
</evidence>
<accession>A0A0L0DKY0</accession>
<dbReference type="InterPro" id="IPR022309">
    <property type="entry name" value="Ribosomal_Se8/biogenesis_NSA2"/>
</dbReference>
<evidence type="ECO:0000313" key="7">
    <source>
        <dbReference type="Proteomes" id="UP000054408"/>
    </source>
</evidence>
<dbReference type="CDD" id="cd11380">
    <property type="entry name" value="Ribosomal_S8e_like"/>
    <property type="match status" value="1"/>
</dbReference>
<dbReference type="GeneID" id="25567004"/>
<name>A0A0L0DKY0_THETB</name>
<dbReference type="InterPro" id="IPR001047">
    <property type="entry name" value="Ribosomal_eS8"/>
</dbReference>
<protein>
    <recommendedName>
        <fullName evidence="4">40S ribosomal protein S8</fullName>
    </recommendedName>
</protein>
<dbReference type="GO" id="GO:0003735">
    <property type="term" value="F:structural constituent of ribosome"/>
    <property type="evidence" value="ECO:0007669"/>
    <property type="project" value="InterPro"/>
</dbReference>
<sequence length="183" mass="21023">MGISRDSRHKRRATGGKRAGWRKKRKYEMGRQAANTKLVSSGAEKRIHPYRVRGGNYKFRALRLDCGNFSWPSEAVTRKCRIIDVVYNATSNELLRTKTLVKSAIYYKSYYGIALGKNPEAVKRQSKHVKRAADLEPLEEAIKRQFNTGRLYAKLTSRPGQCGRADGYVLEGEELDFYVRKMK</sequence>
<dbReference type="PANTHER" id="PTHR10394">
    <property type="entry name" value="40S RIBOSOMAL PROTEIN S8"/>
    <property type="match status" value="1"/>
</dbReference>
<gene>
    <name evidence="6" type="ORF">AMSG_08276</name>
</gene>
<keyword evidence="7" id="KW-1185">Reference proteome</keyword>
<dbReference type="RefSeq" id="XP_013755606.1">
    <property type="nucleotide sequence ID" value="XM_013900152.1"/>
</dbReference>
<feature type="compositionally biased region" description="Basic residues" evidence="5">
    <location>
        <begin position="7"/>
        <end position="25"/>
    </location>
</feature>
<dbReference type="Pfam" id="PF01201">
    <property type="entry name" value="Ribosomal_S8e"/>
    <property type="match status" value="1"/>
</dbReference>
<dbReference type="NCBIfam" id="TIGR00307">
    <property type="entry name" value="eS8"/>
    <property type="match status" value="1"/>
</dbReference>
<organism evidence="6 7">
    <name type="scientific">Thecamonas trahens ATCC 50062</name>
    <dbReference type="NCBI Taxonomy" id="461836"/>
    <lineage>
        <taxon>Eukaryota</taxon>
        <taxon>Apusozoa</taxon>
        <taxon>Apusomonadida</taxon>
        <taxon>Apusomonadidae</taxon>
        <taxon>Thecamonas</taxon>
    </lineage>
</organism>
<dbReference type="GO" id="GO:0006412">
    <property type="term" value="P:translation"/>
    <property type="evidence" value="ECO:0007669"/>
    <property type="project" value="InterPro"/>
</dbReference>
<dbReference type="GO" id="GO:0005840">
    <property type="term" value="C:ribosome"/>
    <property type="evidence" value="ECO:0007669"/>
    <property type="project" value="UniProtKB-KW"/>
</dbReference>
<dbReference type="GO" id="GO:1990904">
    <property type="term" value="C:ribonucleoprotein complex"/>
    <property type="evidence" value="ECO:0007669"/>
    <property type="project" value="UniProtKB-KW"/>
</dbReference>
<dbReference type="Proteomes" id="UP000054408">
    <property type="component" value="Unassembled WGS sequence"/>
</dbReference>
<dbReference type="Gene3D" id="3.10.290.70">
    <property type="match status" value="1"/>
</dbReference>
<dbReference type="InterPro" id="IPR018283">
    <property type="entry name" value="Ribosomal_eS8_CS"/>
</dbReference>
<evidence type="ECO:0000256" key="3">
    <source>
        <dbReference type="ARBA" id="ARBA00023274"/>
    </source>
</evidence>
<dbReference type="AlphaFoldDB" id="A0A0L0DKY0"/>
<dbReference type="PROSITE" id="PS01193">
    <property type="entry name" value="RIBOSOMAL_S8E"/>
    <property type="match status" value="1"/>
</dbReference>
<evidence type="ECO:0000256" key="5">
    <source>
        <dbReference type="SAM" id="MobiDB-lite"/>
    </source>
</evidence>
<dbReference type="eggNOG" id="KOG3283">
    <property type="taxonomic scope" value="Eukaryota"/>
</dbReference>
<evidence type="ECO:0000256" key="4">
    <source>
        <dbReference type="RuleBase" id="RU000669"/>
    </source>
</evidence>
<proteinExistence type="inferred from homology"/>
<keyword evidence="3 4" id="KW-0687">Ribonucleoprotein</keyword>
<comment type="similarity">
    <text evidence="1 4">Belongs to the eukaryotic ribosomal protein eS8 family.</text>
</comment>
<dbReference type="EMBL" id="GL349471">
    <property type="protein sequence ID" value="KNC52023.1"/>
    <property type="molecule type" value="Genomic_DNA"/>
</dbReference>
<feature type="region of interest" description="Disordered" evidence="5">
    <location>
        <begin position="1"/>
        <end position="25"/>
    </location>
</feature>
<evidence type="ECO:0000256" key="2">
    <source>
        <dbReference type="ARBA" id="ARBA00022980"/>
    </source>
</evidence>
<evidence type="ECO:0000256" key="1">
    <source>
        <dbReference type="ARBA" id="ARBA00005257"/>
    </source>
</evidence>
<reference evidence="6 7" key="1">
    <citation type="submission" date="2010-05" db="EMBL/GenBank/DDBJ databases">
        <title>The Genome Sequence of Thecamonas trahens ATCC 50062.</title>
        <authorList>
            <consortium name="The Broad Institute Genome Sequencing Platform"/>
            <person name="Russ C."/>
            <person name="Cuomo C."/>
            <person name="Shea T."/>
            <person name="Young S.K."/>
            <person name="Zeng Q."/>
            <person name="Koehrsen M."/>
            <person name="Haas B."/>
            <person name="Borodovsky M."/>
            <person name="Guigo R."/>
            <person name="Alvarado L."/>
            <person name="Berlin A."/>
            <person name="Bochicchio J."/>
            <person name="Borenstein D."/>
            <person name="Chapman S."/>
            <person name="Chen Z."/>
            <person name="Freedman E."/>
            <person name="Gellesch M."/>
            <person name="Goldberg J."/>
            <person name="Griggs A."/>
            <person name="Gujja S."/>
            <person name="Heilman E."/>
            <person name="Heiman D."/>
            <person name="Hepburn T."/>
            <person name="Howarth C."/>
            <person name="Jen D."/>
            <person name="Larson L."/>
            <person name="Mehta T."/>
            <person name="Park D."/>
            <person name="Pearson M."/>
            <person name="Roberts A."/>
            <person name="Saif S."/>
            <person name="Shenoy N."/>
            <person name="Sisk P."/>
            <person name="Stolte C."/>
            <person name="Sykes S."/>
            <person name="Thomson T."/>
            <person name="Walk T."/>
            <person name="White J."/>
            <person name="Yandava C."/>
            <person name="Burger G."/>
            <person name="Gray M.W."/>
            <person name="Holland P.W.H."/>
            <person name="King N."/>
            <person name="Lang F.B.F."/>
            <person name="Roger A.J."/>
            <person name="Ruiz-Trillo I."/>
            <person name="Lander E."/>
            <person name="Nusbaum C."/>
        </authorList>
    </citation>
    <scope>NUCLEOTIDE SEQUENCE [LARGE SCALE GENOMIC DNA]</scope>
    <source>
        <strain evidence="6 7">ATCC 50062</strain>
    </source>
</reference>
<dbReference type="STRING" id="461836.A0A0L0DKY0"/>